<feature type="transmembrane region" description="Helical" evidence="2">
    <location>
        <begin position="49"/>
        <end position="74"/>
    </location>
</feature>
<evidence type="ECO:0000313" key="4">
    <source>
        <dbReference type="Proteomes" id="UP000799537"/>
    </source>
</evidence>
<dbReference type="RefSeq" id="XP_033665198.1">
    <property type="nucleotide sequence ID" value="XM_033807577.1"/>
</dbReference>
<keyword evidence="2" id="KW-0812">Transmembrane</keyword>
<dbReference type="EMBL" id="ML993604">
    <property type="protein sequence ID" value="KAF2164309.1"/>
    <property type="molecule type" value="Genomic_DNA"/>
</dbReference>
<keyword evidence="2" id="KW-0472">Membrane</keyword>
<dbReference type="AlphaFoldDB" id="A0A6A6CF58"/>
<keyword evidence="4" id="KW-1185">Reference proteome</keyword>
<evidence type="ECO:0000256" key="2">
    <source>
        <dbReference type="SAM" id="Phobius"/>
    </source>
</evidence>
<feature type="region of interest" description="Disordered" evidence="1">
    <location>
        <begin position="1"/>
        <end position="26"/>
    </location>
</feature>
<name>A0A6A6CF58_ZASCE</name>
<protein>
    <submittedName>
        <fullName evidence="3">Uncharacterized protein</fullName>
    </submittedName>
</protein>
<evidence type="ECO:0000256" key="1">
    <source>
        <dbReference type="SAM" id="MobiDB-lite"/>
    </source>
</evidence>
<organism evidence="3 4">
    <name type="scientific">Zasmidium cellare ATCC 36951</name>
    <dbReference type="NCBI Taxonomy" id="1080233"/>
    <lineage>
        <taxon>Eukaryota</taxon>
        <taxon>Fungi</taxon>
        <taxon>Dikarya</taxon>
        <taxon>Ascomycota</taxon>
        <taxon>Pezizomycotina</taxon>
        <taxon>Dothideomycetes</taxon>
        <taxon>Dothideomycetidae</taxon>
        <taxon>Mycosphaerellales</taxon>
        <taxon>Mycosphaerellaceae</taxon>
        <taxon>Zasmidium</taxon>
    </lineage>
</organism>
<proteinExistence type="predicted"/>
<gene>
    <name evidence="3" type="ORF">M409DRAFT_25188</name>
</gene>
<keyword evidence="2" id="KW-1133">Transmembrane helix</keyword>
<sequence length="202" mass="21144">MSSTNDLDSTRPLLPSINPHHNPQPRTHLSALAAPFAANSMTLREIFEALTFAALVNLVALIRGGVLGMLVLLVGGGRDGEAGGDFGKAGCGGCEGGEGKGRARKGEGGLEWFLGNRATLSTPIADSVCFAMDPPTSASISLTQRAKIWFIATLFTTFIKITGIFKGTGDDTLDSCVISVLTAIAIAVYSSRHTYFISLLAL</sequence>
<evidence type="ECO:0000313" key="3">
    <source>
        <dbReference type="EMBL" id="KAF2164309.1"/>
    </source>
</evidence>
<accession>A0A6A6CF58</accession>
<feature type="transmembrane region" description="Helical" evidence="2">
    <location>
        <begin position="172"/>
        <end position="190"/>
    </location>
</feature>
<feature type="transmembrane region" description="Helical" evidence="2">
    <location>
        <begin position="148"/>
        <end position="166"/>
    </location>
</feature>
<dbReference type="GeneID" id="54560849"/>
<reference evidence="3" key="1">
    <citation type="journal article" date="2020" name="Stud. Mycol.">
        <title>101 Dothideomycetes genomes: a test case for predicting lifestyles and emergence of pathogens.</title>
        <authorList>
            <person name="Haridas S."/>
            <person name="Albert R."/>
            <person name="Binder M."/>
            <person name="Bloem J."/>
            <person name="Labutti K."/>
            <person name="Salamov A."/>
            <person name="Andreopoulos B."/>
            <person name="Baker S."/>
            <person name="Barry K."/>
            <person name="Bills G."/>
            <person name="Bluhm B."/>
            <person name="Cannon C."/>
            <person name="Castanera R."/>
            <person name="Culley D."/>
            <person name="Daum C."/>
            <person name="Ezra D."/>
            <person name="Gonzalez J."/>
            <person name="Henrissat B."/>
            <person name="Kuo A."/>
            <person name="Liang C."/>
            <person name="Lipzen A."/>
            <person name="Lutzoni F."/>
            <person name="Magnuson J."/>
            <person name="Mondo S."/>
            <person name="Nolan M."/>
            <person name="Ohm R."/>
            <person name="Pangilinan J."/>
            <person name="Park H.-J."/>
            <person name="Ramirez L."/>
            <person name="Alfaro M."/>
            <person name="Sun H."/>
            <person name="Tritt A."/>
            <person name="Yoshinaga Y."/>
            <person name="Zwiers L.-H."/>
            <person name="Turgeon B."/>
            <person name="Goodwin S."/>
            <person name="Spatafora J."/>
            <person name="Crous P."/>
            <person name="Grigoriev I."/>
        </authorList>
    </citation>
    <scope>NUCLEOTIDE SEQUENCE</scope>
    <source>
        <strain evidence="3">ATCC 36951</strain>
    </source>
</reference>
<dbReference type="Proteomes" id="UP000799537">
    <property type="component" value="Unassembled WGS sequence"/>
</dbReference>